<feature type="region of interest" description="Disordered" evidence="23">
    <location>
        <begin position="1181"/>
        <end position="1234"/>
    </location>
</feature>
<evidence type="ECO:0000256" key="1">
    <source>
        <dbReference type="ARBA" id="ARBA00000822"/>
    </source>
</evidence>
<feature type="region of interest" description="Disordered" evidence="23">
    <location>
        <begin position="988"/>
        <end position="1160"/>
    </location>
</feature>
<dbReference type="EMBL" id="KE384724">
    <property type="protein sequence ID" value="KJK82108.1"/>
    <property type="molecule type" value="Genomic_DNA"/>
</dbReference>
<evidence type="ECO:0000256" key="21">
    <source>
        <dbReference type="ARBA" id="ARBA00076370"/>
    </source>
</evidence>
<dbReference type="SUPFAM" id="SSF51445">
    <property type="entry name" value="(Trans)glycosidases"/>
    <property type="match status" value="1"/>
</dbReference>
<dbReference type="Gene3D" id="3.10.50.10">
    <property type="match status" value="1"/>
</dbReference>
<keyword evidence="10" id="KW-0805">Transcription regulation</keyword>
<feature type="compositionally biased region" description="Polar residues" evidence="23">
    <location>
        <begin position="1050"/>
        <end position="1059"/>
    </location>
</feature>
<evidence type="ECO:0000256" key="7">
    <source>
        <dbReference type="ARBA" id="ARBA00022669"/>
    </source>
</evidence>
<feature type="compositionally biased region" description="Polar residues" evidence="23">
    <location>
        <begin position="1147"/>
        <end position="1160"/>
    </location>
</feature>
<keyword evidence="14" id="KW-0325">Glycoprotein</keyword>
<feature type="compositionally biased region" description="Basic residues" evidence="23">
    <location>
        <begin position="1039"/>
        <end position="1048"/>
    </location>
</feature>
<feature type="region of interest" description="Disordered" evidence="23">
    <location>
        <begin position="847"/>
        <end position="867"/>
    </location>
</feature>
<comment type="similarity">
    <text evidence="4">Belongs to the glycosyl hydrolase 18 family. Chitinase class V subfamily.</text>
</comment>
<keyword evidence="17 22" id="KW-0326">Glycosidase</keyword>
<dbReference type="Gene3D" id="3.40.50.1240">
    <property type="entry name" value="Phosphoglycerate mutase-like"/>
    <property type="match status" value="1"/>
</dbReference>
<evidence type="ECO:0000256" key="11">
    <source>
        <dbReference type="ARBA" id="ARBA00023024"/>
    </source>
</evidence>
<evidence type="ECO:0000256" key="9">
    <source>
        <dbReference type="ARBA" id="ARBA00022801"/>
    </source>
</evidence>
<accession>A0A0D9P7I4</accession>
<feature type="region of interest" description="Disordered" evidence="23">
    <location>
        <begin position="556"/>
        <end position="580"/>
    </location>
</feature>
<keyword evidence="8" id="KW-0732">Signal</keyword>
<feature type="compositionally biased region" description="Basic and acidic residues" evidence="23">
    <location>
        <begin position="713"/>
        <end position="732"/>
    </location>
</feature>
<proteinExistence type="inferred from homology"/>
<dbReference type="PANTHER" id="PTHR11177">
    <property type="entry name" value="CHITINASE"/>
    <property type="match status" value="1"/>
</dbReference>
<evidence type="ECO:0000256" key="14">
    <source>
        <dbReference type="ARBA" id="ARBA00023180"/>
    </source>
</evidence>
<keyword evidence="13" id="KW-0804">Transcription</keyword>
<organism evidence="26 27">
    <name type="scientific">Metarhizium anisopliae BRIP 53293</name>
    <dbReference type="NCBI Taxonomy" id="1291518"/>
    <lineage>
        <taxon>Eukaryota</taxon>
        <taxon>Fungi</taxon>
        <taxon>Dikarya</taxon>
        <taxon>Ascomycota</taxon>
        <taxon>Pezizomycotina</taxon>
        <taxon>Sordariomycetes</taxon>
        <taxon>Hypocreomycetidae</taxon>
        <taxon>Hypocreales</taxon>
        <taxon>Clavicipitaceae</taxon>
        <taxon>Metarhizium</taxon>
    </lineage>
</organism>
<evidence type="ECO:0000256" key="4">
    <source>
        <dbReference type="ARBA" id="ARBA00008682"/>
    </source>
</evidence>
<dbReference type="InterPro" id="IPR011583">
    <property type="entry name" value="Chitinase_II/V-like_cat"/>
</dbReference>
<dbReference type="InterPro" id="IPR050314">
    <property type="entry name" value="Glycosyl_Hydrlase_18"/>
</dbReference>
<feature type="compositionally biased region" description="Basic and acidic residues" evidence="23">
    <location>
        <begin position="1122"/>
        <end position="1142"/>
    </location>
</feature>
<dbReference type="InterPro" id="IPR029070">
    <property type="entry name" value="Chitinase_insertion_sf"/>
</dbReference>
<dbReference type="PROSITE" id="PS51910">
    <property type="entry name" value="GH18_2"/>
    <property type="match status" value="1"/>
</dbReference>
<feature type="region of interest" description="Disordered" evidence="23">
    <location>
        <begin position="167"/>
        <end position="192"/>
    </location>
</feature>
<dbReference type="CDD" id="cd06548">
    <property type="entry name" value="GH18_chitinase"/>
    <property type="match status" value="1"/>
</dbReference>
<evidence type="ECO:0000256" key="6">
    <source>
        <dbReference type="ARBA" id="ARBA00022525"/>
    </source>
</evidence>
<evidence type="ECO:0000256" key="16">
    <source>
        <dbReference type="ARBA" id="ARBA00023277"/>
    </source>
</evidence>
<feature type="domain" description="JmjC" evidence="24">
    <location>
        <begin position="171"/>
        <end position="343"/>
    </location>
</feature>
<keyword evidence="27" id="KW-1185">Reference proteome</keyword>
<dbReference type="GO" id="GO:0000272">
    <property type="term" value="P:polysaccharide catabolic process"/>
    <property type="evidence" value="ECO:0007669"/>
    <property type="project" value="UniProtKB-KW"/>
</dbReference>
<keyword evidence="9 22" id="KW-0378">Hydrolase</keyword>
<feature type="compositionally biased region" description="Polar residues" evidence="23">
    <location>
        <begin position="891"/>
        <end position="908"/>
    </location>
</feature>
<gene>
    <name evidence="26" type="ORF">H634G_02301</name>
</gene>
<evidence type="ECO:0000256" key="18">
    <source>
        <dbReference type="ARBA" id="ARBA00023326"/>
    </source>
</evidence>
<evidence type="ECO:0000256" key="10">
    <source>
        <dbReference type="ARBA" id="ARBA00023015"/>
    </source>
</evidence>
<dbReference type="FunFam" id="3.20.20.80:FF:000075">
    <property type="entry name" value="Sporulation-specific chitinase"/>
    <property type="match status" value="1"/>
</dbReference>
<keyword evidence="15" id="KW-0539">Nucleus</keyword>
<dbReference type="Pfam" id="PF02373">
    <property type="entry name" value="JmjC"/>
    <property type="match status" value="1"/>
</dbReference>
<evidence type="ECO:0000256" key="17">
    <source>
        <dbReference type="ARBA" id="ARBA00023295"/>
    </source>
</evidence>
<dbReference type="GO" id="GO:0008061">
    <property type="term" value="F:chitin binding"/>
    <property type="evidence" value="ECO:0007669"/>
    <property type="project" value="UniProtKB-KW"/>
</dbReference>
<evidence type="ECO:0000256" key="20">
    <source>
        <dbReference type="ARBA" id="ARBA00072353"/>
    </source>
</evidence>
<feature type="domain" description="GH18" evidence="25">
    <location>
        <begin position="1739"/>
        <end position="2102"/>
    </location>
</feature>
<dbReference type="GO" id="GO:0006032">
    <property type="term" value="P:chitin catabolic process"/>
    <property type="evidence" value="ECO:0007669"/>
    <property type="project" value="UniProtKB-KW"/>
</dbReference>
<dbReference type="InterPro" id="IPR001223">
    <property type="entry name" value="Glyco_hydro18_cat"/>
</dbReference>
<comment type="subcellular location">
    <subcellularLocation>
        <location evidence="2">Nucleus</location>
    </subcellularLocation>
    <subcellularLocation>
        <location evidence="3">Secreted</location>
    </subcellularLocation>
</comment>
<dbReference type="InterPro" id="IPR029033">
    <property type="entry name" value="His_PPase_superfam"/>
</dbReference>
<dbReference type="InterPro" id="IPR001579">
    <property type="entry name" value="Glyco_hydro_18_chit_AS"/>
</dbReference>
<feature type="compositionally biased region" description="Low complexity" evidence="23">
    <location>
        <begin position="919"/>
        <end position="935"/>
    </location>
</feature>
<dbReference type="InterPro" id="IPR017853">
    <property type="entry name" value="GH"/>
</dbReference>
<reference evidence="27" key="1">
    <citation type="journal article" date="2014" name="BMC Genomics">
        <title>The genome sequence of the biocontrol fungus Metarhizium anisopliae and comparative genomics of Metarhizium species.</title>
        <authorList>
            <person name="Pattemore J.A."/>
            <person name="Hane J.K."/>
            <person name="Williams A.H."/>
            <person name="Wilson B.A."/>
            <person name="Stodart B.J."/>
            <person name="Ash G.J."/>
        </authorList>
    </citation>
    <scope>NUCLEOTIDE SEQUENCE [LARGE SCALE GENOMIC DNA]</scope>
    <source>
        <strain evidence="27">BRIP 53293</strain>
    </source>
</reference>
<feature type="compositionally biased region" description="Polar residues" evidence="23">
    <location>
        <begin position="1080"/>
        <end position="1103"/>
    </location>
</feature>
<keyword evidence="11" id="KW-0146">Chitin degradation</keyword>
<evidence type="ECO:0000313" key="26">
    <source>
        <dbReference type="EMBL" id="KJK82108.1"/>
    </source>
</evidence>
<dbReference type="OrthoDB" id="298344at2759"/>
<dbReference type="SUPFAM" id="SSF51197">
    <property type="entry name" value="Clavaminate synthase-like"/>
    <property type="match status" value="1"/>
</dbReference>
<keyword evidence="7" id="KW-0147">Chitin-binding</keyword>
<evidence type="ECO:0000256" key="13">
    <source>
        <dbReference type="ARBA" id="ARBA00023163"/>
    </source>
</evidence>
<evidence type="ECO:0000256" key="15">
    <source>
        <dbReference type="ARBA" id="ARBA00023242"/>
    </source>
</evidence>
<dbReference type="EC" id="3.2.1.14" evidence="5"/>
<comment type="function">
    <text evidence="19">Secreted chitinase involved in the degradation of chitin, a component of the cell walls of fungi and exoskeletal elements of some animals (including worms and arthropods). Participates in the infection process and directly acts in the penetration process of the host cuticle.</text>
</comment>
<sequence>MPTSLHPQAKFDPIPPDLDLYGLVDRTPNFKWVQRVSRSQVLGLGQQGFEKLIQIHVIAGGKPLVIDGWDALLPEELFNVNWLEKTYDKKEENVRDVTAGTDIPMTTGHYLRSMKQLTNQWTPQNFRDERRQRLYLKDIDCPVEWRYELQTILHPNLFFLNDNVTKSGSSNPTRRPGGDGQHGENSIAPAGDLMSSLPEEMRAENLMCYVGHEGTYTPAHREMCASVGHNIMVETSGDSPGERPGSSIWFMTESKDRDVVREYFLSMLGHDIEIEKHFAQINAWKKAPFDVYLVDQRAGDFIIIPPLAAHQVWNRGTRTMKVAWNRTTPETLRLALREALPKARLVCRDEQYKNKAIIYFTLHKYYQLLKEMERQEDITQNSFKGIGRDIVRNSPRARQLAGDFRSLFSLFTEILIDEAFAYNEKQVERLPFDSCVTCSYCRCNIFNRFLTCKNCTRVLVNGDEDAYDICMECYAMGRSCACLSGLQWCEQWSWSELSGKYELWREMVIVNDGFVDLHSSPPPFETARQKSAKKSVAQICQEALIRRPWKDITKQDVGKVASDSEQGDVEDEPKKKTKRKQKKGEVRRCHVCCHKDYSYRVHECSNSECAEAYCYGVLYRAFDMMPQAVLQNETWQCPKCLGMCNCGYCRRAGNTNPYTPKNTSLGHDTRPIADDRSVEALVDFRVHNLSWLKAAGEESRSRDSRRMQILRQQADHAKARSELAEVESERALLGDGDNSQRATNTDPEGRDPERQSAHEYPTLALESENSSRLRSDSAGPPLAHDGISPYPDPSVASNYGIGMGYYEQDDTPDKILFDPYKAPSPSAIHLADLEVPDSVKKSIRAAKRKAKRENEDPDFIVGRSSHKRSRHTNGIDILDNLDPALFDVEPSTASSTLRQRRLPSSNTIRHPAENQDGNLETLSTEPLTEPMPTEPTLRHARPLASYVEVDDVDMDEVEEGEMVGEGSGQEAVLDDKAAKAIEEARLSEVQNSGLQQEASVTSKHLESTQGRKSRVRPLQVSLRSVDSVSMTDPISPRPAIRRRGRPRKSTVVSLKQSDTAADGTAGALRDQGESLGEAPDTSNVRSSNYQQLKSNSSIGVSLQQHEEPSVRSVATVGISQERNLKDVGRELRSNPRGRESQPEAKNPASQVRNLKSASQPFMSMAERLALKGRKFKIGKRRAAASPLLKDKDGGPHVSEASESTIRESRQVLSAVAGRTEDDEQESVSKSSDISTTQKTVVRLTDMVSSEDEHGSTIDMAVSSSDDSGDSDIPASGMNSRERASTELGYTQSQTQLNNLTSALASSGVYGFIFNSSNTPQREYGVYNWCNMPHVRPTEYVVADKAYELQYVELIHRHHKRTPYASNAFPVESYQWNCEDAHLFLYGEPLQGKQSSPVFRKGHISPMNPFVPPGWIGSCNFPQITSGGLSDSWQHGADLYAVYHDLLGFLPSRNSDYRSSVRYRVTNNVITSQVAGMVVSGMWWTNDPYPLIVEAPGVDSLEPQYPCNSADTLFNSIKSNENPDWKQHLEASAALFSTLDGISGVPSSDGAFHSSFDHYYDNLSARQCHAKPLPCKLVDGQNSTRCISQDLANAVYRLGNWEYSQIYRDHPSSLPASVASLGVWIGELTSHLRDVMGGSSDIRYFHNIAHDGSLSRLLSVLQINEMVWPGMGAEVVFELYKRKDHGPNPSPTTTEITRVNDMPSLFAQSLAIIATLQATLGLATPVSAPDTVIGKHAGGYVNAVYFTNWGIYGRNYQPADLPASQISHVLYSFLNLSNNGTVYSGDSWADIDKHYPNDSWNDVGNNVYGCVKQLYLLKKANRNMKTMLSIGGWTWSTNFPAAASTAATRSNFAKSAVTIMKDWGFDGIDVDWEYPADDVQATNMVLLLQAVRDELDAYAAKFAQGYHFQLSIAAPAGPANYNKLHLGDLGKVLDYINLMAYDFSGSWSNSSAHNANLYANPGNLNATPFNTDDAVNDYIKGGVPASKIVLGMPIYGKSFQKTNGIGKPFSGVGDGSWENGIWDYKVLPKAGVTVIYDDVAKGYYSYDNRTQELISYDTPDITKEKVTYLKSKGLGGSMFWEASADRQGPDSLIGTSSNKLGGPDATENLLNYPDSKYDNMRKQMA</sequence>
<feature type="region of interest" description="Disordered" evidence="23">
    <location>
        <begin position="1246"/>
        <end position="1286"/>
    </location>
</feature>
<evidence type="ECO:0000256" key="3">
    <source>
        <dbReference type="ARBA" id="ARBA00004613"/>
    </source>
</evidence>
<dbReference type="Pfam" id="PF00704">
    <property type="entry name" value="Glyco_hydro_18"/>
    <property type="match status" value="1"/>
</dbReference>
<evidence type="ECO:0000256" key="5">
    <source>
        <dbReference type="ARBA" id="ARBA00012729"/>
    </source>
</evidence>
<dbReference type="InterPro" id="IPR003347">
    <property type="entry name" value="JmjC_dom"/>
</dbReference>
<feature type="region of interest" description="Disordered" evidence="23">
    <location>
        <begin position="891"/>
        <end position="937"/>
    </location>
</feature>
<dbReference type="PROSITE" id="PS51184">
    <property type="entry name" value="JMJC"/>
    <property type="match status" value="1"/>
</dbReference>
<evidence type="ECO:0000256" key="22">
    <source>
        <dbReference type="RuleBase" id="RU000489"/>
    </source>
</evidence>
<dbReference type="SUPFAM" id="SSF53254">
    <property type="entry name" value="Phosphoglycerate mutase-like"/>
    <property type="match status" value="1"/>
</dbReference>
<feature type="compositionally biased region" description="Polar residues" evidence="23">
    <location>
        <begin position="737"/>
        <end position="746"/>
    </location>
</feature>
<dbReference type="PROSITE" id="PS01095">
    <property type="entry name" value="GH18_1"/>
    <property type="match status" value="1"/>
</dbReference>
<keyword evidence="18" id="KW-0624">Polysaccharide degradation</keyword>
<dbReference type="GO" id="GO:0008843">
    <property type="term" value="F:endochitinase activity"/>
    <property type="evidence" value="ECO:0007669"/>
    <property type="project" value="UniProtKB-EC"/>
</dbReference>
<evidence type="ECO:0000256" key="8">
    <source>
        <dbReference type="ARBA" id="ARBA00022729"/>
    </source>
</evidence>
<protein>
    <recommendedName>
        <fullName evidence="20">Endochitinase 1</fullName>
        <ecNumber evidence="5">3.2.1.14</ecNumber>
    </recommendedName>
    <alternativeName>
        <fullName evidence="21">Chitinase 1</fullName>
    </alternativeName>
</protein>
<evidence type="ECO:0000256" key="2">
    <source>
        <dbReference type="ARBA" id="ARBA00004123"/>
    </source>
</evidence>
<dbReference type="PANTHER" id="PTHR11177:SF365">
    <property type="entry name" value="ENDOCHITINASE B"/>
    <property type="match status" value="1"/>
</dbReference>
<feature type="region of interest" description="Disordered" evidence="23">
    <location>
        <begin position="711"/>
        <end position="791"/>
    </location>
</feature>
<dbReference type="Pfam" id="PF10497">
    <property type="entry name" value="zf-4CXXC_R1"/>
    <property type="match status" value="1"/>
</dbReference>
<name>A0A0D9P7I4_METAN</name>
<feature type="compositionally biased region" description="Polar residues" evidence="23">
    <location>
        <begin position="988"/>
        <end position="1010"/>
    </location>
</feature>
<dbReference type="SMART" id="SM00558">
    <property type="entry name" value="JmjC"/>
    <property type="match status" value="1"/>
</dbReference>
<evidence type="ECO:0000313" key="27">
    <source>
        <dbReference type="Proteomes" id="UP000054544"/>
    </source>
</evidence>
<dbReference type="GO" id="GO:0005576">
    <property type="term" value="C:extracellular region"/>
    <property type="evidence" value="ECO:0007669"/>
    <property type="project" value="UniProtKB-SubCell"/>
</dbReference>
<evidence type="ECO:0000256" key="12">
    <source>
        <dbReference type="ARBA" id="ARBA00023026"/>
    </source>
</evidence>
<comment type="catalytic activity">
    <reaction evidence="1">
        <text>Random endo-hydrolysis of N-acetyl-beta-D-glucosaminide (1-&gt;4)-beta-linkages in chitin and chitodextrins.</text>
        <dbReference type="EC" id="3.2.1.14"/>
    </reaction>
</comment>
<evidence type="ECO:0000256" key="23">
    <source>
        <dbReference type="SAM" id="MobiDB-lite"/>
    </source>
</evidence>
<dbReference type="Gene3D" id="3.20.20.80">
    <property type="entry name" value="Glycosidases"/>
    <property type="match status" value="1"/>
</dbReference>
<keyword evidence="12" id="KW-0843">Virulence</keyword>
<evidence type="ECO:0000256" key="19">
    <source>
        <dbReference type="ARBA" id="ARBA00055470"/>
    </source>
</evidence>
<dbReference type="Gene3D" id="2.60.120.650">
    <property type="entry name" value="Cupin"/>
    <property type="match status" value="1"/>
</dbReference>
<dbReference type="SMR" id="A0A0D9P7I4"/>
<dbReference type="SUPFAM" id="SSF54556">
    <property type="entry name" value="Chitinase insertion domain"/>
    <property type="match status" value="1"/>
</dbReference>
<dbReference type="FunFam" id="3.10.50.10:FF:000005">
    <property type="entry name" value="Endochitinase B1"/>
    <property type="match status" value="1"/>
</dbReference>
<dbReference type="SMART" id="SM00636">
    <property type="entry name" value="Glyco_18"/>
    <property type="match status" value="1"/>
</dbReference>
<evidence type="ECO:0000259" key="25">
    <source>
        <dbReference type="PROSITE" id="PS51910"/>
    </source>
</evidence>
<feature type="compositionally biased region" description="Polar residues" evidence="23">
    <location>
        <begin position="1021"/>
        <end position="1032"/>
    </location>
</feature>
<keyword evidence="6" id="KW-0964">Secreted</keyword>
<dbReference type="InterPro" id="IPR018866">
    <property type="entry name" value="Znf-4CXXC_R1"/>
</dbReference>
<keyword evidence="16" id="KW-0119">Carbohydrate metabolism</keyword>
<evidence type="ECO:0000259" key="24">
    <source>
        <dbReference type="PROSITE" id="PS51184"/>
    </source>
</evidence>
<dbReference type="Proteomes" id="UP000054544">
    <property type="component" value="Unassembled WGS sequence"/>
</dbReference>
<dbReference type="STRING" id="1291518.A0A0D9P7I4"/>
<dbReference type="GO" id="GO:0005634">
    <property type="term" value="C:nucleus"/>
    <property type="evidence" value="ECO:0007669"/>
    <property type="project" value="UniProtKB-SubCell"/>
</dbReference>
<feature type="compositionally biased region" description="Basic and acidic residues" evidence="23">
    <location>
        <begin position="747"/>
        <end position="757"/>
    </location>
</feature>